<name>A0A9X2NJH6_9PSEU</name>
<keyword evidence="5 7" id="KW-0472">Membrane</keyword>
<evidence type="ECO:0000256" key="3">
    <source>
        <dbReference type="ARBA" id="ARBA00022692"/>
    </source>
</evidence>
<keyword evidence="4 7" id="KW-1133">Transmembrane helix</keyword>
<dbReference type="EMBL" id="JAMXQV010000013">
    <property type="protein sequence ID" value="MCR6486015.1"/>
    <property type="molecule type" value="Genomic_DNA"/>
</dbReference>
<feature type="region of interest" description="Disordered" evidence="6">
    <location>
        <begin position="322"/>
        <end position="381"/>
    </location>
</feature>
<sequence length="381" mass="41863">MGEVQPSAATKVARRGPWRLLTRTLAKAWEGNIFSEAAEAAFWQTLSLPPLLLGLLGSLGFVGEWFGQDVVTQVHDRIIGFCRTVFSDNAVHDIIEPTVNSILTVGKGEIVSVGFLISLWAGSSAMSSFVDAITVAHDQYGVRNDVWQRIFALLLYLCGLVILVVGLPLLAIGPDLLPEFFPADWRPTVTSWVSALYFPTLGVMITLALTTLYKLALPRKLPWHRGLPGAVLAMVVFLLSSVGLRIYLNWITKTGYTYGALAAPIAFLLLMFFIGLAVVGGAYFNSALQELWPAKATRRQRRKWRRLEMERASERLRSEEGRRLWERTTTPMKRPRPEDVSGNGAAPSEEDEPSPSAPEPAPSAAQGRTSSQGTTGNQPTD</sequence>
<proteinExistence type="predicted"/>
<evidence type="ECO:0000313" key="8">
    <source>
        <dbReference type="EMBL" id="MCR6486015.1"/>
    </source>
</evidence>
<accession>A0A9X2NJH6</accession>
<evidence type="ECO:0000256" key="5">
    <source>
        <dbReference type="ARBA" id="ARBA00023136"/>
    </source>
</evidence>
<reference evidence="8" key="1">
    <citation type="submission" date="2022-06" db="EMBL/GenBank/DDBJ databases">
        <title>Amycolatopsis iheyaensis sp. nov., a new species of the genus Amycolatopsis isolated from soil in Iheya island, Japan.</title>
        <authorList>
            <person name="Ngamcharungchit C."/>
            <person name="Kanto H."/>
            <person name="Take A."/>
            <person name="Intra B."/>
            <person name="Matsumoto A."/>
            <person name="Panbangred W."/>
            <person name="Inahashi Y."/>
        </authorList>
    </citation>
    <scope>NUCLEOTIDE SEQUENCE</scope>
    <source>
        <strain evidence="8">OK19-0408</strain>
    </source>
</reference>
<evidence type="ECO:0000256" key="6">
    <source>
        <dbReference type="SAM" id="MobiDB-lite"/>
    </source>
</evidence>
<keyword evidence="9" id="KW-1185">Reference proteome</keyword>
<evidence type="ECO:0000256" key="7">
    <source>
        <dbReference type="SAM" id="Phobius"/>
    </source>
</evidence>
<evidence type="ECO:0000256" key="2">
    <source>
        <dbReference type="ARBA" id="ARBA00022475"/>
    </source>
</evidence>
<dbReference type="AlphaFoldDB" id="A0A9X2NJH6"/>
<dbReference type="RefSeq" id="WP_257922601.1">
    <property type="nucleotide sequence ID" value="NZ_JAMXQV010000013.1"/>
</dbReference>
<comment type="caution">
    <text evidence="8">The sequence shown here is derived from an EMBL/GenBank/DDBJ whole genome shotgun (WGS) entry which is preliminary data.</text>
</comment>
<keyword evidence="2" id="KW-1003">Cell membrane</keyword>
<feature type="transmembrane region" description="Helical" evidence="7">
    <location>
        <begin position="227"/>
        <end position="248"/>
    </location>
</feature>
<dbReference type="GO" id="GO:0005886">
    <property type="term" value="C:plasma membrane"/>
    <property type="evidence" value="ECO:0007669"/>
    <property type="project" value="UniProtKB-SubCell"/>
</dbReference>
<evidence type="ECO:0000256" key="4">
    <source>
        <dbReference type="ARBA" id="ARBA00022989"/>
    </source>
</evidence>
<organism evidence="8 9">
    <name type="scientific">Amycolatopsis iheyensis</name>
    <dbReference type="NCBI Taxonomy" id="2945988"/>
    <lineage>
        <taxon>Bacteria</taxon>
        <taxon>Bacillati</taxon>
        <taxon>Actinomycetota</taxon>
        <taxon>Actinomycetes</taxon>
        <taxon>Pseudonocardiales</taxon>
        <taxon>Pseudonocardiaceae</taxon>
        <taxon>Amycolatopsis</taxon>
    </lineage>
</organism>
<keyword evidence="3 7" id="KW-0812">Transmembrane</keyword>
<feature type="transmembrane region" description="Helical" evidence="7">
    <location>
        <begin position="192"/>
        <end position="215"/>
    </location>
</feature>
<dbReference type="Proteomes" id="UP001144096">
    <property type="component" value="Unassembled WGS sequence"/>
</dbReference>
<feature type="transmembrane region" description="Helical" evidence="7">
    <location>
        <begin position="260"/>
        <end position="284"/>
    </location>
</feature>
<dbReference type="PANTHER" id="PTHR30213:SF0">
    <property type="entry name" value="UPF0761 MEMBRANE PROTEIN YIHY"/>
    <property type="match status" value="1"/>
</dbReference>
<dbReference type="InterPro" id="IPR017039">
    <property type="entry name" value="Virul_fac_BrkB"/>
</dbReference>
<feature type="compositionally biased region" description="Polar residues" evidence="6">
    <location>
        <begin position="366"/>
        <end position="381"/>
    </location>
</feature>
<evidence type="ECO:0000256" key="1">
    <source>
        <dbReference type="ARBA" id="ARBA00004651"/>
    </source>
</evidence>
<evidence type="ECO:0000313" key="9">
    <source>
        <dbReference type="Proteomes" id="UP001144096"/>
    </source>
</evidence>
<protein>
    <submittedName>
        <fullName evidence="8">YihY/virulence factor BrkB family protein</fullName>
    </submittedName>
</protein>
<gene>
    <name evidence="8" type="ORF">M8542_24610</name>
</gene>
<dbReference type="PANTHER" id="PTHR30213">
    <property type="entry name" value="INNER MEMBRANE PROTEIN YHJD"/>
    <property type="match status" value="1"/>
</dbReference>
<dbReference type="Pfam" id="PF03631">
    <property type="entry name" value="Virul_fac_BrkB"/>
    <property type="match status" value="1"/>
</dbReference>
<comment type="subcellular location">
    <subcellularLocation>
        <location evidence="1">Cell membrane</location>
        <topology evidence="1">Multi-pass membrane protein</topology>
    </subcellularLocation>
</comment>
<feature type="transmembrane region" description="Helical" evidence="7">
    <location>
        <begin position="150"/>
        <end position="172"/>
    </location>
</feature>